<dbReference type="GO" id="GO:0045003">
    <property type="term" value="P:double-strand break repair via synthesis-dependent strand annealing"/>
    <property type="evidence" value="ECO:0000318"/>
    <property type="project" value="GO_Central"/>
</dbReference>
<dbReference type="KEGG" id="spu:100890436"/>
<evidence type="ECO:0000256" key="6">
    <source>
        <dbReference type="ARBA" id="ARBA00022840"/>
    </source>
</evidence>
<name>A0A7M7HJ12_STRPU</name>
<dbReference type="Pfam" id="PF02732">
    <property type="entry name" value="ERCC4"/>
    <property type="match status" value="1"/>
</dbReference>
<evidence type="ECO:0008006" key="13">
    <source>
        <dbReference type="Google" id="ProtNLM"/>
    </source>
</evidence>
<dbReference type="PROSITE" id="PS51194">
    <property type="entry name" value="HELICASE_CTER"/>
    <property type="match status" value="1"/>
</dbReference>
<dbReference type="PANTHER" id="PTHR14025:SF20">
    <property type="entry name" value="FANCONI ANEMIA GROUP M PROTEIN"/>
    <property type="match status" value="1"/>
</dbReference>
<dbReference type="InterPro" id="IPR044749">
    <property type="entry name" value="FANCM_DEXDc"/>
</dbReference>
<dbReference type="CTD" id="57697"/>
<protein>
    <recommendedName>
        <fullName evidence="13">Fanconi anemia group M protein</fullName>
    </recommendedName>
</protein>
<feature type="region of interest" description="Disordered" evidence="8">
    <location>
        <begin position="1152"/>
        <end position="1186"/>
    </location>
</feature>
<feature type="compositionally biased region" description="Basic and acidic residues" evidence="8">
    <location>
        <begin position="932"/>
        <end position="944"/>
    </location>
</feature>
<feature type="compositionally biased region" description="Low complexity" evidence="8">
    <location>
        <begin position="1819"/>
        <end position="1829"/>
    </location>
</feature>
<feature type="region of interest" description="Disordered" evidence="8">
    <location>
        <begin position="1969"/>
        <end position="2014"/>
    </location>
</feature>
<dbReference type="InterPro" id="IPR006166">
    <property type="entry name" value="ERCC4_domain"/>
</dbReference>
<evidence type="ECO:0000256" key="3">
    <source>
        <dbReference type="ARBA" id="ARBA00022741"/>
    </source>
</evidence>
<dbReference type="GO" id="GO:0016787">
    <property type="term" value="F:hydrolase activity"/>
    <property type="evidence" value="ECO:0007669"/>
    <property type="project" value="UniProtKB-KW"/>
</dbReference>
<dbReference type="Pfam" id="PF00271">
    <property type="entry name" value="Helicase_C"/>
    <property type="match status" value="1"/>
</dbReference>
<dbReference type="Proteomes" id="UP000007110">
    <property type="component" value="Unassembled WGS sequence"/>
</dbReference>
<dbReference type="CDD" id="cd18801">
    <property type="entry name" value="SF2_C_FANCM_Hef"/>
    <property type="match status" value="1"/>
</dbReference>
<feature type="region of interest" description="Disordered" evidence="8">
    <location>
        <begin position="1624"/>
        <end position="1776"/>
    </location>
</feature>
<feature type="compositionally biased region" description="Basic residues" evidence="8">
    <location>
        <begin position="945"/>
        <end position="956"/>
    </location>
</feature>
<feature type="region of interest" description="Disordered" evidence="8">
    <location>
        <begin position="1796"/>
        <end position="1854"/>
    </location>
</feature>
<evidence type="ECO:0000259" key="10">
    <source>
        <dbReference type="PROSITE" id="PS51194"/>
    </source>
</evidence>
<evidence type="ECO:0000313" key="11">
    <source>
        <dbReference type="EnsemblMetazoa" id="XP_011672005"/>
    </source>
</evidence>
<feature type="compositionally biased region" description="Basic and acidic residues" evidence="8">
    <location>
        <begin position="1153"/>
        <end position="1169"/>
    </location>
</feature>
<feature type="compositionally biased region" description="Acidic residues" evidence="8">
    <location>
        <begin position="1845"/>
        <end position="1854"/>
    </location>
</feature>
<feature type="domain" description="Helicase ATP-binding" evidence="9">
    <location>
        <begin position="109"/>
        <end position="277"/>
    </location>
</feature>
<dbReference type="InterPro" id="IPR010994">
    <property type="entry name" value="RuvA_2-like"/>
</dbReference>
<keyword evidence="5" id="KW-0347">Helicase</keyword>
<dbReference type="Pfam" id="PF04851">
    <property type="entry name" value="ResIII"/>
    <property type="match status" value="1"/>
</dbReference>
<dbReference type="RefSeq" id="XP_011672005.2">
    <property type="nucleotide sequence ID" value="XM_011673703.2"/>
</dbReference>
<dbReference type="InterPro" id="IPR027417">
    <property type="entry name" value="P-loop_NTPase"/>
</dbReference>
<feature type="region of interest" description="Disordered" evidence="8">
    <location>
        <begin position="1101"/>
        <end position="1139"/>
    </location>
</feature>
<dbReference type="EnsemblMetazoa" id="XM_011673703">
    <property type="protein sequence ID" value="XP_011672005"/>
    <property type="gene ID" value="LOC100890436"/>
</dbReference>
<dbReference type="InterPro" id="IPR031879">
    <property type="entry name" value="FANCM-MHF-bd"/>
</dbReference>
<dbReference type="SMART" id="SM00891">
    <property type="entry name" value="ERCC4"/>
    <property type="match status" value="1"/>
</dbReference>
<feature type="compositionally biased region" description="Low complexity" evidence="8">
    <location>
        <begin position="436"/>
        <end position="451"/>
    </location>
</feature>
<feature type="region of interest" description="Disordered" evidence="8">
    <location>
        <begin position="885"/>
        <end position="1082"/>
    </location>
</feature>
<dbReference type="PANTHER" id="PTHR14025">
    <property type="entry name" value="FANCONI ANEMIA GROUP M FANCM FAMILY MEMBER"/>
    <property type="match status" value="1"/>
</dbReference>
<dbReference type="GO" id="GO:0036297">
    <property type="term" value="P:interstrand cross-link repair"/>
    <property type="evidence" value="ECO:0000318"/>
    <property type="project" value="GO_Central"/>
</dbReference>
<sequence>MNKKTSGVSASTSVTKAKQTTLFQNWSSGQNVRQNQDQQNEMDDQLDEETLLAACEEWDMEELLNSSSSGPPPPPQATPLEDLPGFDVSTGNIYIYPINYPLRDYQFNIVRQALFKNTLVTLPTGLGKTFIAAVVMYNFYRWYPRGKIVFMAPTKPLVFQQIEACFNIMGIPQEDMVEMTGNMHPPERKKSWQVQRVFFLTPQVMTNDLSRRACPATDVKCVIVDEAHKALGNHAYCQVVRELSKYTSQFRVLALSATPGGDIKAVNQVLSNLLISHIEIRSEDSIDIKQYVHERKVEKIVVPLGDELKQVKEQYLQIIKVFVNRLVRCRALFCRDPETLSKFQILKSREAFRQDPPPEITAARRGPIEGDFAICMSLYHGFELLLQHGQRSLYSFLLGTIDGSKGNARKRSELMRNADFSNLIETLEAKYAGSMNTSHNTSHNTSSHNSSGLFTSMSSPSSRATGSKGIGGCKEEVEEYVSSHPKITKLKEVVLEHFEKFTSDHKAEEGPSTSSKAPSRPSTRVMIFAQYRDSVQEITHMLNRHRPAVRCMSFIGQASAGKNTKGFSQKEQIRVVSEFKNGGYNTLVSTCVGEEGLDIGDVDLIVCFDAHKSPIRLVQRMGRTGRKREGRIVMLVTEGKEAAIYDRSQYSKKGIHRALQGNNKSLHLYPCSPRMIPRGLNPTVHKMNIKVGEYHSKHKTKMAAPSSSLNTTTIKSKRKSSMGGDISRFLQGTKADAAEDVFLTYEELAFWNLHYKVDQEELLKAPQRTQFLSLNKQAVQEVSLPNDKELSLNSFAEWQTNKQLTHKVSHSRRCDVFVEMMEFLEIQGHTEDEDIYGAEMVLYLDEGDVLRKKETEKKGKEGILRYCSQEGKKKKDKDIVVDENEGDCNQNERTSKSKKRARGQKKVKSTSSEAELLGSDDDLPAVDLFSEPSERQDRNSEKTEKHKGKTDRKKSKKSSDDGSSSDGKAGGRRNSKSPRGGQDSRLKRKPIPLPCDSDEDDFDTDRRSVTPPRLLGASTTGELHQPKVVKTEERSTGPDQDGLQDEPMDTASDDDQAELPLKPCTAPTSSPSKNHQECAKSDTSLNTSDIFLSCTQAFRAPVVPSGASRKDKGRCESTSDDGEDDLMPPPPPSLSGLDLLDDIDLSFNASQLAREDTWKRSSPKKEPHKPGIGVDPDEPLIASSLGMNDKGSLEWEEHEEEQNTRTKHVTSEMLCSSIQDENRTDISSAVRRGRTYGTDIESGAVSPNSDKPRNKNVINHRKFLEAGIQKVGEVVSNKEKGSITAEETGDEEEMKNIAVELVEAWDNFEGDIFDDDDVDDEPVSNNMTKSPVISPKSKQVVRRTVDIKNGSMAIKSLEAYSEEDTDQRTGFKVSAASHGIRPCTNSEPQKKLPIEARQSSVTPERSVNRSDHDQEIRGAAVCSPGNELLKIQPQLKHASTGENKIKLTQQPKFDLGFDFGDFFDMDDMDDEAFDEIGIVPPSPQVSQKRSGFMAMSQVSKSTIRPEIGARNHHRVTAVASSVESKVNEGIKKQEFKPKGSPTPQNQFSSAREAAAFGDEIHALEASKISKIEGKAPSLSRFKRNPMHSVNPNNLQAMESLAPQKKVETSPERSGKTCMDTTVKMEQHPVASTPVLSDVPRGGLRHQGSTVSPIGQSGQGDGQSGQRDVKQVETPSSHLQKAKPLGTQRSRLSIKRKDGAGPKQSAGSSIPDQSSRPAALPGKRKSSPLVDEGHFEDTLVSNPLKRPKTSSKQETSLSLDKTEGYGMKPSLGHGGGKMVEKDDIHLLLEDIDWEESLVADDTLTKPGKGIHRLESIRDATGTTKSKTGSHSSDDDDTNLRLHHEDNDEESDDSEDIIGRVAKKKRAVVLTSPDTPTTFKTPLRSRHAVTPLSVKEKCVHVLSGSSSDDSFFIIQPKKRKARKILDMSSSIIIPEEDDDFQDPAKQIVQAKVVRNIEGEHRRDDVPLKQRIEMKERRNKHKKSSNRHHKAAHFLDEEAEVSEDEECSSDEDDSDLDNSLEGFINNASQSSQTTCPHDMHAMYMKSVRSPPVPGPGSRFKMAHRHSPDMNVFSQVPHQDSTYMEDSFVVQGGEEEEEDQGMREDISLVTMDNTINLDNIIDGGSRRRGGRRLRSRVGESKAARILRAGRAAVLKSDSSHSDVEEAAEDDDLMDWEIDLDFEDCRKNQRKNHSNHPALAKGRQLGDHKMLVKGIVSSKPSTGDWISKPKTDTQPFEVNSKDVHAVREKIKSPLKTNYALMNSERIKEGSVDPDKGLSISKPCTFIPPRPAAPSSSSSIDSPQTLAQREKEERLRRQKQKQADFLQKLQQKRAQSSSQTAANISPHQRTLSLSSWSRKKEEGMGKTTTTNHPMSHASPGSNTRCALPNSEGFKVTDSSGEGSLSMKSEAASKDASTTITNRNTDSRLDRSTPAVSASNKINHNLTMMDNTVANATMSTTAVNSSALSSPRVSTSSVGQVPLVILVDSKELSSAPHIVSTLTITHGLNPIVSQLQGCDYVTSTRMGVEKRTLSEFANGANKQKLLDRVRHMCELFDRPTLIIEKDRDKNRDKRQPPKTLIRTKYLDSTLAALTKTHVKILFSDSTEETARILADLTKIESRKGAEIPVISDMDSTSEQVLKFYQSVPGVSYVTALSLMRHYPSVAELLSTCAPVLQSRIKVSSVRAKQIMTYINHCFDEQMTGSR</sequence>
<dbReference type="InterPro" id="IPR039686">
    <property type="entry name" value="FANCM/Mph1-like_ID"/>
</dbReference>
<dbReference type="Gene3D" id="1.20.1320.20">
    <property type="entry name" value="hef helicase domain"/>
    <property type="match status" value="1"/>
</dbReference>
<dbReference type="SUPFAM" id="SSF52980">
    <property type="entry name" value="Restriction endonuclease-like"/>
    <property type="match status" value="1"/>
</dbReference>
<dbReference type="OMA" id="QLQGCDY"/>
<dbReference type="GeneID" id="100890436"/>
<evidence type="ECO:0000256" key="8">
    <source>
        <dbReference type="SAM" id="MobiDB-lite"/>
    </source>
</evidence>
<feature type="compositionally biased region" description="Basic and acidic residues" evidence="8">
    <location>
        <begin position="1108"/>
        <end position="1117"/>
    </location>
</feature>
<dbReference type="InterPro" id="IPR014001">
    <property type="entry name" value="Helicase_ATP-bd"/>
</dbReference>
<dbReference type="CDD" id="cd20077">
    <property type="entry name" value="XPF_nuclease_FANCM"/>
    <property type="match status" value="1"/>
</dbReference>
<feature type="region of interest" description="Disordered" evidence="8">
    <location>
        <begin position="63"/>
        <end position="83"/>
    </location>
</feature>
<feature type="region of interest" description="Disordered" evidence="8">
    <location>
        <begin position="502"/>
        <end position="521"/>
    </location>
</feature>
<dbReference type="GO" id="GO:0004518">
    <property type="term" value="F:nuclease activity"/>
    <property type="evidence" value="ECO:0007669"/>
    <property type="project" value="InterPro"/>
</dbReference>
<dbReference type="GO" id="GO:0043138">
    <property type="term" value="F:3'-5' DNA helicase activity"/>
    <property type="evidence" value="ECO:0000318"/>
    <property type="project" value="GO_Central"/>
</dbReference>
<feature type="compositionally biased region" description="Polar residues" evidence="8">
    <location>
        <begin position="20"/>
        <end position="33"/>
    </location>
</feature>
<dbReference type="GO" id="GO:0000400">
    <property type="term" value="F:four-way junction DNA binding"/>
    <property type="evidence" value="ECO:0000318"/>
    <property type="project" value="GO_Central"/>
</dbReference>
<feature type="compositionally biased region" description="Basic residues" evidence="8">
    <location>
        <begin position="1974"/>
        <end position="1989"/>
    </location>
</feature>
<dbReference type="CDD" id="cd12091">
    <property type="entry name" value="FANCM_ID"/>
    <property type="match status" value="1"/>
</dbReference>
<feature type="domain" description="Helicase C-terminal" evidence="10">
    <location>
        <begin position="489"/>
        <end position="674"/>
    </location>
</feature>
<dbReference type="SUPFAM" id="SSF52540">
    <property type="entry name" value="P-loop containing nucleoside triphosphate hydrolases"/>
    <property type="match status" value="1"/>
</dbReference>
<dbReference type="PROSITE" id="PS51192">
    <property type="entry name" value="HELICASE_ATP_BIND_1"/>
    <property type="match status" value="1"/>
</dbReference>
<feature type="compositionally biased region" description="Polar residues" evidence="8">
    <location>
        <begin position="2408"/>
        <end position="2417"/>
    </location>
</feature>
<feature type="compositionally biased region" description="Polar residues" evidence="8">
    <location>
        <begin position="452"/>
        <end position="465"/>
    </location>
</feature>
<dbReference type="Gene3D" id="3.40.50.10130">
    <property type="match status" value="1"/>
</dbReference>
<keyword evidence="4" id="KW-0378">Hydrolase</keyword>
<proteinExistence type="inferred from homology"/>
<dbReference type="FunFam" id="3.40.50.300:FF:000861">
    <property type="entry name" value="Fanconi anemia, complementation group M"/>
    <property type="match status" value="1"/>
</dbReference>
<feature type="region of interest" description="Disordered" evidence="8">
    <location>
        <begin position="2260"/>
        <end position="2432"/>
    </location>
</feature>
<keyword evidence="7" id="KW-0539">Nucleus</keyword>
<dbReference type="SUPFAM" id="SSF47781">
    <property type="entry name" value="RuvA domain 2-like"/>
    <property type="match status" value="1"/>
</dbReference>
<dbReference type="GO" id="GO:0005634">
    <property type="term" value="C:nucleus"/>
    <property type="evidence" value="ECO:0007669"/>
    <property type="project" value="UniProtKB-SubCell"/>
</dbReference>
<dbReference type="CDD" id="cd18033">
    <property type="entry name" value="DEXDc_FANCM"/>
    <property type="match status" value="1"/>
</dbReference>
<accession>A0A7M7HJ12</accession>
<evidence type="ECO:0000313" key="12">
    <source>
        <dbReference type="Proteomes" id="UP000007110"/>
    </source>
</evidence>
<organism evidence="11 12">
    <name type="scientific">Strongylocentrotus purpuratus</name>
    <name type="common">Purple sea urchin</name>
    <dbReference type="NCBI Taxonomy" id="7668"/>
    <lineage>
        <taxon>Eukaryota</taxon>
        <taxon>Metazoa</taxon>
        <taxon>Echinodermata</taxon>
        <taxon>Eleutherozoa</taxon>
        <taxon>Echinozoa</taxon>
        <taxon>Echinoidea</taxon>
        <taxon>Euechinoidea</taxon>
        <taxon>Echinacea</taxon>
        <taxon>Camarodonta</taxon>
        <taxon>Echinidea</taxon>
        <taxon>Strongylocentrotidae</taxon>
        <taxon>Strongylocentrotus</taxon>
    </lineage>
</organism>
<feature type="compositionally biased region" description="Acidic residues" evidence="8">
    <location>
        <begin position="1994"/>
        <end position="2014"/>
    </location>
</feature>
<dbReference type="GO" id="GO:0009378">
    <property type="term" value="F:four-way junction helicase activity"/>
    <property type="evidence" value="ECO:0000318"/>
    <property type="project" value="GO_Central"/>
</dbReference>
<evidence type="ECO:0000259" key="9">
    <source>
        <dbReference type="PROSITE" id="PS51192"/>
    </source>
</evidence>
<feature type="region of interest" description="Disordered" evidence="8">
    <location>
        <begin position="696"/>
        <end position="725"/>
    </location>
</feature>
<feature type="region of interest" description="Disordered" evidence="8">
    <location>
        <begin position="1531"/>
        <end position="1550"/>
    </location>
</feature>
<dbReference type="SMART" id="SM00490">
    <property type="entry name" value="HELICc"/>
    <property type="match status" value="1"/>
</dbReference>
<dbReference type="GO" id="GO:0005524">
    <property type="term" value="F:ATP binding"/>
    <property type="evidence" value="ECO:0007669"/>
    <property type="project" value="UniProtKB-KW"/>
</dbReference>
<dbReference type="InterPro" id="IPR011335">
    <property type="entry name" value="Restrct_endonuc-II-like"/>
</dbReference>
<evidence type="ECO:0000256" key="7">
    <source>
        <dbReference type="ARBA" id="ARBA00023242"/>
    </source>
</evidence>
<dbReference type="OrthoDB" id="6513042at2759"/>
<feature type="region of interest" description="Disordered" evidence="8">
    <location>
        <begin position="435"/>
        <end position="470"/>
    </location>
</feature>
<feature type="compositionally biased region" description="Polar residues" evidence="8">
    <location>
        <begin position="2390"/>
        <end position="2400"/>
    </location>
</feature>
<keyword evidence="6" id="KW-0067">ATP-binding</keyword>
<evidence type="ECO:0000256" key="5">
    <source>
        <dbReference type="ARBA" id="ARBA00022806"/>
    </source>
</evidence>
<comment type="subcellular location">
    <subcellularLocation>
        <location evidence="1">Nucleus</location>
    </subcellularLocation>
</comment>
<feature type="compositionally biased region" description="Polar residues" evidence="8">
    <location>
        <begin position="2322"/>
        <end position="2350"/>
    </location>
</feature>
<reference evidence="12" key="1">
    <citation type="submission" date="2015-02" db="EMBL/GenBank/DDBJ databases">
        <title>Genome sequencing for Strongylocentrotus purpuratus.</title>
        <authorList>
            <person name="Murali S."/>
            <person name="Liu Y."/>
            <person name="Vee V."/>
            <person name="English A."/>
            <person name="Wang M."/>
            <person name="Skinner E."/>
            <person name="Han Y."/>
            <person name="Muzny D.M."/>
            <person name="Worley K.C."/>
            <person name="Gibbs R.A."/>
        </authorList>
    </citation>
    <scope>NUCLEOTIDE SEQUENCE</scope>
</reference>
<comment type="similarity">
    <text evidence="2">Belongs to the DEAD box helicase family. DEAH subfamily. FANCM sub-subfamily.</text>
</comment>
<dbReference type="Gene3D" id="3.40.50.300">
    <property type="entry name" value="P-loop containing nucleotide triphosphate hydrolases"/>
    <property type="match status" value="2"/>
</dbReference>
<keyword evidence="12" id="KW-1185">Reference proteome</keyword>
<dbReference type="InParanoid" id="A0A7M7HJ12"/>
<feature type="compositionally biased region" description="Basic residues" evidence="8">
    <location>
        <begin position="896"/>
        <end position="908"/>
    </location>
</feature>
<keyword evidence="3" id="KW-0547">Nucleotide-binding</keyword>
<feature type="compositionally biased region" description="Basic and acidic residues" evidence="8">
    <location>
        <begin position="2260"/>
        <end position="2270"/>
    </location>
</feature>
<feature type="compositionally biased region" description="Polar residues" evidence="8">
    <location>
        <begin position="705"/>
        <end position="714"/>
    </location>
</feature>
<feature type="compositionally biased region" description="Polar residues" evidence="8">
    <location>
        <begin position="1749"/>
        <end position="1758"/>
    </location>
</feature>
<feature type="compositionally biased region" description="Low complexity" evidence="8">
    <location>
        <begin position="2287"/>
        <end position="2297"/>
    </location>
</feature>
<feature type="region of interest" description="Disordered" evidence="8">
    <location>
        <begin position="1374"/>
        <end position="1412"/>
    </location>
</feature>
<evidence type="ECO:0000256" key="4">
    <source>
        <dbReference type="ARBA" id="ARBA00022801"/>
    </source>
</evidence>
<dbReference type="Pfam" id="PF16783">
    <property type="entry name" value="FANCM-MHF_bd"/>
    <property type="match status" value="1"/>
</dbReference>
<feature type="compositionally biased region" description="Acidic residues" evidence="8">
    <location>
        <begin position="1042"/>
        <end position="1057"/>
    </location>
</feature>
<evidence type="ECO:0000256" key="2">
    <source>
        <dbReference type="ARBA" id="ARBA00009889"/>
    </source>
</evidence>
<dbReference type="SMART" id="SM00487">
    <property type="entry name" value="DEXDc"/>
    <property type="match status" value="1"/>
</dbReference>
<reference evidence="11" key="2">
    <citation type="submission" date="2021-01" db="UniProtKB">
        <authorList>
            <consortium name="EnsemblMetazoa"/>
        </authorList>
    </citation>
    <scope>IDENTIFICATION</scope>
</reference>
<dbReference type="InterPro" id="IPR006935">
    <property type="entry name" value="Helicase/UvrB_N"/>
</dbReference>
<dbReference type="Gene3D" id="1.10.150.20">
    <property type="entry name" value="5' to 3' exonuclease, C-terminal subdomain"/>
    <property type="match status" value="1"/>
</dbReference>
<feature type="compositionally biased region" description="Polar residues" evidence="8">
    <location>
        <begin position="511"/>
        <end position="521"/>
    </location>
</feature>
<evidence type="ECO:0000256" key="1">
    <source>
        <dbReference type="ARBA" id="ARBA00004123"/>
    </source>
</evidence>
<feature type="region of interest" description="Disordered" evidence="8">
    <location>
        <begin position="20"/>
        <end position="48"/>
    </location>
</feature>
<dbReference type="InterPro" id="IPR001650">
    <property type="entry name" value="Helicase_C-like"/>
</dbReference>
<dbReference type="InterPro" id="IPR047418">
    <property type="entry name" value="XPF_nuclease_FANCM"/>
</dbReference>
<feature type="compositionally biased region" description="Polar residues" evidence="8">
    <location>
        <begin position="1704"/>
        <end position="1715"/>
    </location>
</feature>